<feature type="domain" description="Ion transport" evidence="13">
    <location>
        <begin position="27"/>
        <end position="256"/>
    </location>
</feature>
<keyword evidence="3" id="KW-0633">Potassium transport</keyword>
<dbReference type="PANTHER" id="PTHR11537:SF254">
    <property type="entry name" value="POTASSIUM VOLTAGE-GATED CHANNEL PROTEIN SHAB"/>
    <property type="match status" value="1"/>
</dbReference>
<feature type="transmembrane region" description="Helical" evidence="12">
    <location>
        <begin position="164"/>
        <end position="184"/>
    </location>
</feature>
<protein>
    <submittedName>
        <fullName evidence="14">Potassium voltage-gated channel subfamily KQT</fullName>
    </submittedName>
</protein>
<evidence type="ECO:0000256" key="2">
    <source>
        <dbReference type="ARBA" id="ARBA00022448"/>
    </source>
</evidence>
<keyword evidence="7" id="KW-0630">Potassium</keyword>
<dbReference type="PANTHER" id="PTHR11537">
    <property type="entry name" value="VOLTAGE-GATED POTASSIUM CHANNEL"/>
    <property type="match status" value="1"/>
</dbReference>
<dbReference type="InterPro" id="IPR005821">
    <property type="entry name" value="Ion_trans_dom"/>
</dbReference>
<feature type="transmembrane region" description="Helical" evidence="12">
    <location>
        <begin position="196"/>
        <end position="213"/>
    </location>
</feature>
<evidence type="ECO:0000256" key="10">
    <source>
        <dbReference type="ARBA" id="ARBA00023136"/>
    </source>
</evidence>
<comment type="subcellular location">
    <subcellularLocation>
        <location evidence="1">Membrane</location>
        <topology evidence="1">Multi-pass membrane protein</topology>
    </subcellularLocation>
</comment>
<dbReference type="PATRIC" id="fig|1397108.4.peg.143"/>
<dbReference type="GO" id="GO:0005249">
    <property type="term" value="F:voltage-gated potassium channel activity"/>
    <property type="evidence" value="ECO:0007669"/>
    <property type="project" value="InterPro"/>
</dbReference>
<dbReference type="PRINTS" id="PR00169">
    <property type="entry name" value="KCHANNEL"/>
</dbReference>
<organism evidence="14 15">
    <name type="scientific">Celeribacter marinus</name>
    <dbReference type="NCBI Taxonomy" id="1397108"/>
    <lineage>
        <taxon>Bacteria</taxon>
        <taxon>Pseudomonadati</taxon>
        <taxon>Pseudomonadota</taxon>
        <taxon>Alphaproteobacteria</taxon>
        <taxon>Rhodobacterales</taxon>
        <taxon>Roseobacteraceae</taxon>
        <taxon>Celeribacter</taxon>
    </lineage>
</organism>
<keyword evidence="11" id="KW-0407">Ion channel</keyword>
<evidence type="ECO:0000256" key="5">
    <source>
        <dbReference type="ARBA" id="ARBA00022826"/>
    </source>
</evidence>
<dbReference type="InterPro" id="IPR028325">
    <property type="entry name" value="VG_K_chnl"/>
</dbReference>
<dbReference type="InterPro" id="IPR029024">
    <property type="entry name" value="TerB-like"/>
</dbReference>
<evidence type="ECO:0000313" key="15">
    <source>
        <dbReference type="Proteomes" id="UP000064920"/>
    </source>
</evidence>
<evidence type="ECO:0000313" key="14">
    <source>
        <dbReference type="EMBL" id="ALI54088.1"/>
    </source>
</evidence>
<evidence type="ECO:0000256" key="9">
    <source>
        <dbReference type="ARBA" id="ARBA00023065"/>
    </source>
</evidence>
<dbReference type="AlphaFoldDB" id="A0A0N9ZBN8"/>
<dbReference type="Gene3D" id="1.10.287.70">
    <property type="match status" value="1"/>
</dbReference>
<evidence type="ECO:0000256" key="3">
    <source>
        <dbReference type="ARBA" id="ARBA00022538"/>
    </source>
</evidence>
<keyword evidence="2" id="KW-0813">Transport</keyword>
<dbReference type="InterPro" id="IPR027359">
    <property type="entry name" value="Volt_channel_dom_sf"/>
</dbReference>
<keyword evidence="15" id="KW-1185">Reference proteome</keyword>
<sequence>MGTAYRRIQNRCGTVLQHAKHGDKGSRYVDYFLATLVIINIVAIALESVASIYEQFGAYLDAIEAVSILIFSVEYVLRIWSAPLPIALAPNFSVRLKQRWAYITSFNGIIDLVSILPFYIQAIFPYVDLRILRAFRLLRILKLSNYNSALEDLFEAIMEERRSFYAALYLFVIVFIVSSSLMYFAEHRVHPDGFKSIPGSMYWSLITLTTVGYGDITPVTVAGKIIASTAAIFGVIVVALITGIVVSSFNSQMERRRLIFEDQVRLFLLDGILDNNEERALEVLRKEFGMSKRRADELVQQVRATKAHGP</sequence>
<keyword evidence="5" id="KW-0631">Potassium channel</keyword>
<feature type="transmembrane region" description="Helical" evidence="12">
    <location>
        <begin position="65"/>
        <end position="88"/>
    </location>
</feature>
<dbReference type="KEGG" id="cmar:IMCC12053_138"/>
<reference evidence="14 15" key="1">
    <citation type="submission" date="2015-05" db="EMBL/GenBank/DDBJ databases">
        <authorList>
            <person name="Wang D.B."/>
            <person name="Wang M."/>
        </authorList>
    </citation>
    <scope>NUCLEOTIDE SEQUENCE [LARGE SCALE GENOMIC DNA]</scope>
    <source>
        <strain evidence="14 15">IMCC 12053</strain>
    </source>
</reference>
<gene>
    <name evidence="14" type="ORF">IMCC12053_138</name>
</gene>
<feature type="transmembrane region" description="Helical" evidence="12">
    <location>
        <begin position="225"/>
        <end position="249"/>
    </location>
</feature>
<dbReference type="SUPFAM" id="SSF158682">
    <property type="entry name" value="TerB-like"/>
    <property type="match status" value="1"/>
</dbReference>
<accession>A0A0N9ZBN8</accession>
<keyword evidence="10 12" id="KW-0472">Membrane</keyword>
<dbReference type="RefSeq" id="WP_062214779.1">
    <property type="nucleotide sequence ID" value="NZ_CP012023.1"/>
</dbReference>
<keyword evidence="4 12" id="KW-0812">Transmembrane</keyword>
<dbReference type="EMBL" id="CP012023">
    <property type="protein sequence ID" value="ALI54088.1"/>
    <property type="molecule type" value="Genomic_DNA"/>
</dbReference>
<feature type="transmembrane region" description="Helical" evidence="12">
    <location>
        <begin position="100"/>
        <end position="120"/>
    </location>
</feature>
<proteinExistence type="predicted"/>
<keyword evidence="9" id="KW-0406">Ion transport</keyword>
<evidence type="ECO:0000256" key="7">
    <source>
        <dbReference type="ARBA" id="ARBA00022958"/>
    </source>
</evidence>
<feature type="transmembrane region" description="Helical" evidence="12">
    <location>
        <begin position="31"/>
        <end position="53"/>
    </location>
</feature>
<evidence type="ECO:0000256" key="4">
    <source>
        <dbReference type="ARBA" id="ARBA00022692"/>
    </source>
</evidence>
<evidence type="ECO:0000256" key="11">
    <source>
        <dbReference type="ARBA" id="ARBA00023303"/>
    </source>
</evidence>
<dbReference type="SUPFAM" id="SSF81324">
    <property type="entry name" value="Voltage-gated potassium channels"/>
    <property type="match status" value="1"/>
</dbReference>
<dbReference type="STRING" id="1397108.IMCC12053_138"/>
<name>A0A0N9ZBN8_9RHOB</name>
<dbReference type="GO" id="GO:0008076">
    <property type="term" value="C:voltage-gated potassium channel complex"/>
    <property type="evidence" value="ECO:0007669"/>
    <property type="project" value="InterPro"/>
</dbReference>
<evidence type="ECO:0000256" key="6">
    <source>
        <dbReference type="ARBA" id="ARBA00022882"/>
    </source>
</evidence>
<evidence type="ECO:0000256" key="8">
    <source>
        <dbReference type="ARBA" id="ARBA00022989"/>
    </source>
</evidence>
<dbReference type="Pfam" id="PF00520">
    <property type="entry name" value="Ion_trans"/>
    <property type="match status" value="1"/>
</dbReference>
<dbReference type="GO" id="GO:0001508">
    <property type="term" value="P:action potential"/>
    <property type="evidence" value="ECO:0007669"/>
    <property type="project" value="TreeGrafter"/>
</dbReference>
<evidence type="ECO:0000256" key="1">
    <source>
        <dbReference type="ARBA" id="ARBA00004141"/>
    </source>
</evidence>
<evidence type="ECO:0000259" key="13">
    <source>
        <dbReference type="Pfam" id="PF00520"/>
    </source>
</evidence>
<dbReference type="Gene3D" id="1.20.120.350">
    <property type="entry name" value="Voltage-gated potassium channels. Chain C"/>
    <property type="match status" value="1"/>
</dbReference>
<keyword evidence="6" id="KW-0851">Voltage-gated channel</keyword>
<evidence type="ECO:0000256" key="12">
    <source>
        <dbReference type="SAM" id="Phobius"/>
    </source>
</evidence>
<keyword evidence="8 12" id="KW-1133">Transmembrane helix</keyword>
<dbReference type="Proteomes" id="UP000064920">
    <property type="component" value="Chromosome"/>
</dbReference>